<dbReference type="Pfam" id="PF12697">
    <property type="entry name" value="Abhydrolase_6"/>
    <property type="match status" value="1"/>
</dbReference>
<evidence type="ECO:0000313" key="2">
    <source>
        <dbReference type="EMBL" id="KAF9886758.1"/>
    </source>
</evidence>
<name>A0AAD4CJ74_ASPNN</name>
<evidence type="ECO:0000313" key="3">
    <source>
        <dbReference type="Proteomes" id="UP001194746"/>
    </source>
</evidence>
<accession>A0AAD4CJ74</accession>
<gene>
    <name evidence="2" type="ORF">FE257_011135</name>
</gene>
<keyword evidence="3" id="KW-1185">Reference proteome</keyword>
<reference evidence="2" key="2">
    <citation type="submission" date="2020-02" db="EMBL/GenBank/DDBJ databases">
        <authorList>
            <person name="Gilchrist C.L.M."/>
            <person name="Chooi Y.-H."/>
        </authorList>
    </citation>
    <scope>NUCLEOTIDE SEQUENCE</scope>
    <source>
        <strain evidence="2">MST-FP2251</strain>
    </source>
</reference>
<dbReference type="SUPFAM" id="SSF53474">
    <property type="entry name" value="alpha/beta-Hydrolases"/>
    <property type="match status" value="1"/>
</dbReference>
<dbReference type="InterPro" id="IPR000073">
    <property type="entry name" value="AB_hydrolase_1"/>
</dbReference>
<dbReference type="InterPro" id="IPR029058">
    <property type="entry name" value="AB_hydrolase_fold"/>
</dbReference>
<comment type="caution">
    <text evidence="2">The sequence shown here is derived from an EMBL/GenBank/DDBJ whole genome shotgun (WGS) entry which is preliminary data.</text>
</comment>
<feature type="domain" description="AB hydrolase-1" evidence="1">
    <location>
        <begin position="59"/>
        <end position="360"/>
    </location>
</feature>
<reference evidence="2" key="1">
    <citation type="journal article" date="2019" name="Beilstein J. Org. Chem.">
        <title>Nanangenines: drimane sesquiterpenoids as the dominant metabolite cohort of a novel Australian fungus, Aspergillus nanangensis.</title>
        <authorList>
            <person name="Lacey H.J."/>
            <person name="Gilchrist C.L.M."/>
            <person name="Crombie A."/>
            <person name="Kalaitzis J.A."/>
            <person name="Vuong D."/>
            <person name="Rutledge P.J."/>
            <person name="Turner P."/>
            <person name="Pitt J.I."/>
            <person name="Lacey E."/>
            <person name="Chooi Y.H."/>
            <person name="Piggott A.M."/>
        </authorList>
    </citation>
    <scope>NUCLEOTIDE SEQUENCE</scope>
    <source>
        <strain evidence="2">MST-FP2251</strain>
    </source>
</reference>
<dbReference type="AlphaFoldDB" id="A0AAD4CJ74"/>
<dbReference type="Gene3D" id="3.40.50.1820">
    <property type="entry name" value="alpha/beta hydrolase"/>
    <property type="match status" value="1"/>
</dbReference>
<organism evidence="2 3">
    <name type="scientific">Aspergillus nanangensis</name>
    <dbReference type="NCBI Taxonomy" id="2582783"/>
    <lineage>
        <taxon>Eukaryota</taxon>
        <taxon>Fungi</taxon>
        <taxon>Dikarya</taxon>
        <taxon>Ascomycota</taxon>
        <taxon>Pezizomycotina</taxon>
        <taxon>Eurotiomycetes</taxon>
        <taxon>Eurotiomycetidae</taxon>
        <taxon>Eurotiales</taxon>
        <taxon>Aspergillaceae</taxon>
        <taxon>Aspergillus</taxon>
        <taxon>Aspergillus subgen. Circumdati</taxon>
    </lineage>
</organism>
<sequence length="425" mass="47134">MSTSIFDVKEHFVNAQHIREYPAATAERQEDVLQLALKQYVPRDNLSPKAGDFSIIGAHANGFPKELYEPLWEEIHHRLKAQGIAIRGIWIADVAHQGKSSMVNEQKLGNDPSSLDHARDLLLMINEFRDQLPRPIVGIGHSMGAVQLITLSLLHPRLLQSLVLIEPPMTPIPITSYALAIATASTFRKDRWSSRDAVRAAMPKNPYYRSWDPRVFDQWIEHGFRDTPTVLHPQPGAVTLATPKLQEVFTFLRPLYDVSRDVNKTAYPDLDPTTLAPDRTGYNAAADFVWRNLPALRPTALYIMGGASPLGASELEAMKLARTGMGVGGSGGAPSGKVGQVTIPGGGHLLPMETVDGTAEAIVEWLGQQVPVVRLSDEEFQKRWDGLTLMEKSRLDDRWNEIAGAFLAKMKESKLHSTTPQTKMM</sequence>
<dbReference type="EMBL" id="VCAU01000072">
    <property type="protein sequence ID" value="KAF9886758.1"/>
    <property type="molecule type" value="Genomic_DNA"/>
</dbReference>
<proteinExistence type="predicted"/>
<protein>
    <recommendedName>
        <fullName evidence="1">AB hydrolase-1 domain-containing protein</fullName>
    </recommendedName>
</protein>
<evidence type="ECO:0000259" key="1">
    <source>
        <dbReference type="Pfam" id="PF12697"/>
    </source>
</evidence>
<dbReference type="Proteomes" id="UP001194746">
    <property type="component" value="Unassembled WGS sequence"/>
</dbReference>